<evidence type="ECO:0000313" key="2">
    <source>
        <dbReference type="EMBL" id="MPN24114.1"/>
    </source>
</evidence>
<proteinExistence type="predicted"/>
<name>A0A645GJL7_9ZZZZ</name>
<sequence length="178" mass="19314">MREAALGADGQRPAQGVEAESRIRTGDQVDAGNRRMGNQVPVHGIAEGFVDAHAVDVDRQSLRGAEQRRGGEAAVVEVGLVGVALDFVDRHGRRLALQLLGDVQALDFLQPAVIQRQDIGRQVQARHPYAGQWRGADDLDGGGGHGLLRPGGREGRRKRDRQQLRLMALSLHVVFLSL</sequence>
<comment type="caution">
    <text evidence="2">The sequence shown here is derived from an EMBL/GenBank/DDBJ whole genome shotgun (WGS) entry which is preliminary data.</text>
</comment>
<gene>
    <name evidence="2" type="ORF">SDC9_171508</name>
</gene>
<reference evidence="2" key="1">
    <citation type="submission" date="2019-08" db="EMBL/GenBank/DDBJ databases">
        <authorList>
            <person name="Kucharzyk K."/>
            <person name="Murdoch R.W."/>
            <person name="Higgins S."/>
            <person name="Loffler F."/>
        </authorList>
    </citation>
    <scope>NUCLEOTIDE SEQUENCE</scope>
</reference>
<evidence type="ECO:0000256" key="1">
    <source>
        <dbReference type="SAM" id="MobiDB-lite"/>
    </source>
</evidence>
<accession>A0A645GJL7</accession>
<feature type="region of interest" description="Disordered" evidence="1">
    <location>
        <begin position="1"/>
        <end position="22"/>
    </location>
</feature>
<protein>
    <submittedName>
        <fullName evidence="2">Uncharacterized protein</fullName>
    </submittedName>
</protein>
<feature type="region of interest" description="Disordered" evidence="1">
    <location>
        <begin position="133"/>
        <end position="159"/>
    </location>
</feature>
<dbReference type="AlphaFoldDB" id="A0A645GJL7"/>
<organism evidence="2">
    <name type="scientific">bioreactor metagenome</name>
    <dbReference type="NCBI Taxonomy" id="1076179"/>
    <lineage>
        <taxon>unclassified sequences</taxon>
        <taxon>metagenomes</taxon>
        <taxon>ecological metagenomes</taxon>
    </lineage>
</organism>
<dbReference type="EMBL" id="VSSQ01072839">
    <property type="protein sequence ID" value="MPN24114.1"/>
    <property type="molecule type" value="Genomic_DNA"/>
</dbReference>